<keyword evidence="2" id="KW-1185">Reference proteome</keyword>
<accession>A0ABU1PGD6</accession>
<comment type="caution">
    <text evidence="1">The sequence shown here is derived from an EMBL/GenBank/DDBJ whole genome shotgun (WGS) entry which is preliminary data.</text>
</comment>
<gene>
    <name evidence="1" type="ORF">J2W50_002762</name>
</gene>
<name>A0ABU1PGD6_9BURK</name>
<dbReference type="EMBL" id="JAVDSJ010000003">
    <property type="protein sequence ID" value="MDR6584552.1"/>
    <property type="molecule type" value="Genomic_DNA"/>
</dbReference>
<organism evidence="1 2">
    <name type="scientific">Herbaspirillum frisingense</name>
    <dbReference type="NCBI Taxonomy" id="92645"/>
    <lineage>
        <taxon>Bacteria</taxon>
        <taxon>Pseudomonadati</taxon>
        <taxon>Pseudomonadota</taxon>
        <taxon>Betaproteobacteria</taxon>
        <taxon>Burkholderiales</taxon>
        <taxon>Oxalobacteraceae</taxon>
        <taxon>Herbaspirillum</taxon>
    </lineage>
</organism>
<sequence>MAFFISRTENSWLRSIPDNHSQESVKPMNTKGIKVVFNATPQSEAICLELWPELSI</sequence>
<evidence type="ECO:0000313" key="2">
    <source>
        <dbReference type="Proteomes" id="UP001260715"/>
    </source>
</evidence>
<proteinExistence type="predicted"/>
<dbReference type="Proteomes" id="UP001260715">
    <property type="component" value="Unassembled WGS sequence"/>
</dbReference>
<reference evidence="1 2" key="1">
    <citation type="submission" date="2023-07" db="EMBL/GenBank/DDBJ databases">
        <title>Sorghum-associated microbial communities from plants grown in Nebraska, USA.</title>
        <authorList>
            <person name="Schachtman D."/>
        </authorList>
    </citation>
    <scope>NUCLEOTIDE SEQUENCE [LARGE SCALE GENOMIC DNA]</scope>
    <source>
        <strain evidence="1 2">596</strain>
    </source>
</reference>
<evidence type="ECO:0000313" key="1">
    <source>
        <dbReference type="EMBL" id="MDR6584552.1"/>
    </source>
</evidence>
<protein>
    <submittedName>
        <fullName evidence="1">Uncharacterized protein</fullName>
    </submittedName>
</protein>